<comment type="subcellular location">
    <subcellularLocation>
        <location evidence="1">Cell membrane</location>
        <topology evidence="1">Multi-pass membrane protein</topology>
    </subcellularLocation>
</comment>
<evidence type="ECO:0000256" key="3">
    <source>
        <dbReference type="ARBA" id="ARBA00022741"/>
    </source>
</evidence>
<evidence type="ECO:0000256" key="5">
    <source>
        <dbReference type="ARBA" id="ARBA00022989"/>
    </source>
</evidence>
<proteinExistence type="predicted"/>
<dbReference type="Pfam" id="PF00005">
    <property type="entry name" value="ABC_tran"/>
    <property type="match status" value="1"/>
</dbReference>
<keyword evidence="3" id="KW-0547">Nucleotide-binding</keyword>
<dbReference type="SMART" id="SM00382">
    <property type="entry name" value="AAA"/>
    <property type="match status" value="1"/>
</dbReference>
<dbReference type="SUPFAM" id="SSF90123">
    <property type="entry name" value="ABC transporter transmembrane region"/>
    <property type="match status" value="1"/>
</dbReference>
<keyword evidence="2 7" id="KW-0812">Transmembrane</keyword>
<dbReference type="InterPro" id="IPR003439">
    <property type="entry name" value="ABC_transporter-like_ATP-bd"/>
</dbReference>
<feature type="domain" description="ABC transporter" evidence="8">
    <location>
        <begin position="335"/>
        <end position="570"/>
    </location>
</feature>
<comment type="caution">
    <text evidence="10">The sequence shown here is derived from an EMBL/GenBank/DDBJ whole genome shotgun (WGS) entry which is preliminary data.</text>
</comment>
<dbReference type="InterPro" id="IPR003593">
    <property type="entry name" value="AAA+_ATPase"/>
</dbReference>
<keyword evidence="4 10" id="KW-0067">ATP-binding</keyword>
<dbReference type="PROSITE" id="PS50929">
    <property type="entry name" value="ABC_TM1F"/>
    <property type="match status" value="1"/>
</dbReference>
<keyword evidence="11" id="KW-1185">Reference proteome</keyword>
<evidence type="ECO:0000256" key="4">
    <source>
        <dbReference type="ARBA" id="ARBA00022840"/>
    </source>
</evidence>
<feature type="transmembrane region" description="Helical" evidence="7">
    <location>
        <begin position="54"/>
        <end position="75"/>
    </location>
</feature>
<keyword evidence="5 7" id="KW-1133">Transmembrane helix</keyword>
<evidence type="ECO:0000256" key="7">
    <source>
        <dbReference type="SAM" id="Phobius"/>
    </source>
</evidence>
<evidence type="ECO:0000256" key="6">
    <source>
        <dbReference type="ARBA" id="ARBA00023136"/>
    </source>
</evidence>
<evidence type="ECO:0000259" key="9">
    <source>
        <dbReference type="PROSITE" id="PS50929"/>
    </source>
</evidence>
<feature type="transmembrane region" description="Helical" evidence="7">
    <location>
        <begin position="158"/>
        <end position="176"/>
    </location>
</feature>
<keyword evidence="6 7" id="KW-0472">Membrane</keyword>
<dbReference type="SUPFAM" id="SSF52540">
    <property type="entry name" value="P-loop containing nucleoside triphosphate hydrolases"/>
    <property type="match status" value="1"/>
</dbReference>
<dbReference type="PANTHER" id="PTHR24221:SF646">
    <property type="entry name" value="HAEMOLYSIN SECRETION ATP-BINDING PROTEIN"/>
    <property type="match status" value="1"/>
</dbReference>
<dbReference type="InterPro" id="IPR027417">
    <property type="entry name" value="P-loop_NTPase"/>
</dbReference>
<protein>
    <submittedName>
        <fullName evidence="10">ABC transporter ATP-binding protein</fullName>
    </submittedName>
</protein>
<dbReference type="EMBL" id="JAGSOV010000019">
    <property type="protein sequence ID" value="MCO1655149.1"/>
    <property type="molecule type" value="Genomic_DNA"/>
</dbReference>
<dbReference type="Gene3D" id="3.40.50.300">
    <property type="entry name" value="P-loop containing nucleotide triphosphate hydrolases"/>
    <property type="match status" value="1"/>
</dbReference>
<sequence length="575" mass="59564">MILHRRLLAMAGRLRGPLLLVVAVGLAATAASVAQAVLVAAVLAAVFAGTGWTALAPTLVGLAAVVAARGLLAWLREVVAQWAGELVRRRLRLRLFDRLLALGPAHLHGARTGQVQAALVDGVDGLDGYYGRYLPQVVIALVTAAGLIGWLATTDAAVAAVLGVAVLAVPLVPQLWDRALGERGSAHWAAYERLGAEHVDTVQGLTTLKSFGAAQRHRDRLRADTWDLYRATMAQLAVSLVGTGLSTLLVAVGTAAAVAVAVLRFATGALTPFELLLVLLLAGECFRPFAALAGYWHLSYLGISAADDVGALLTAEPAVAAPATALPLPVGPLAVSLRGVGFRYPGADRPALRGVDLDIAPGETVAVVGRSGAGKTTLATLLARFHDPDAGTVRLGGVDLRRLDPARLRAALAVVPQDPYLFTGTIADNIRLGRPDATDAQVRAAGAAAGLDDVVATGSAGYDSPVGERGLTLSGGQRQRIAIARALLRDAPVLVLDEATSAVDARREGDIQRALRRLCAGRTVLVIAHRLSTVRDADRIVVLDDGAVVQSGPPDALLAAAGPYRRLVAAQVGAR</sequence>
<organism evidence="10 11">
    <name type="scientific">Pseudonocardia humida</name>
    <dbReference type="NCBI Taxonomy" id="2800819"/>
    <lineage>
        <taxon>Bacteria</taxon>
        <taxon>Bacillati</taxon>
        <taxon>Actinomycetota</taxon>
        <taxon>Actinomycetes</taxon>
        <taxon>Pseudonocardiales</taxon>
        <taxon>Pseudonocardiaceae</taxon>
        <taxon>Pseudonocardia</taxon>
    </lineage>
</organism>
<evidence type="ECO:0000259" key="8">
    <source>
        <dbReference type="PROSITE" id="PS50893"/>
    </source>
</evidence>
<name>A0ABT0ZWM2_9PSEU</name>
<dbReference type="GO" id="GO:0005524">
    <property type="term" value="F:ATP binding"/>
    <property type="evidence" value="ECO:0007669"/>
    <property type="project" value="UniProtKB-KW"/>
</dbReference>
<evidence type="ECO:0000313" key="11">
    <source>
        <dbReference type="Proteomes" id="UP001165283"/>
    </source>
</evidence>
<dbReference type="Gene3D" id="1.20.1560.10">
    <property type="entry name" value="ABC transporter type 1, transmembrane domain"/>
    <property type="match status" value="1"/>
</dbReference>
<dbReference type="Pfam" id="PF00664">
    <property type="entry name" value="ABC_membrane"/>
    <property type="match status" value="1"/>
</dbReference>
<feature type="domain" description="ABC transmembrane type-1" evidence="9">
    <location>
        <begin position="19"/>
        <end position="297"/>
    </location>
</feature>
<dbReference type="InterPro" id="IPR017871">
    <property type="entry name" value="ABC_transporter-like_CS"/>
</dbReference>
<dbReference type="InterPro" id="IPR039421">
    <property type="entry name" value="Type_1_exporter"/>
</dbReference>
<dbReference type="PROSITE" id="PS50893">
    <property type="entry name" value="ABC_TRANSPORTER_2"/>
    <property type="match status" value="1"/>
</dbReference>
<dbReference type="PANTHER" id="PTHR24221">
    <property type="entry name" value="ATP-BINDING CASSETTE SUB-FAMILY B"/>
    <property type="match status" value="1"/>
</dbReference>
<dbReference type="InterPro" id="IPR036640">
    <property type="entry name" value="ABC1_TM_sf"/>
</dbReference>
<evidence type="ECO:0000256" key="2">
    <source>
        <dbReference type="ARBA" id="ARBA00022692"/>
    </source>
</evidence>
<feature type="transmembrane region" description="Helical" evidence="7">
    <location>
        <begin position="236"/>
        <end position="263"/>
    </location>
</feature>
<reference evidence="10" key="1">
    <citation type="submission" date="2021-04" db="EMBL/GenBank/DDBJ databases">
        <title>Pseudonocardia sp. nov., isolated from sandy soil of mangrove forest.</title>
        <authorList>
            <person name="Zan Z."/>
            <person name="Huang R."/>
            <person name="Liu W."/>
        </authorList>
    </citation>
    <scope>NUCLEOTIDE SEQUENCE</scope>
    <source>
        <strain evidence="10">S2-4</strain>
    </source>
</reference>
<dbReference type="InterPro" id="IPR011527">
    <property type="entry name" value="ABC1_TM_dom"/>
</dbReference>
<dbReference type="RefSeq" id="WP_252436906.1">
    <property type="nucleotide sequence ID" value="NZ_JAGSOV010000019.1"/>
</dbReference>
<evidence type="ECO:0000256" key="1">
    <source>
        <dbReference type="ARBA" id="ARBA00004651"/>
    </source>
</evidence>
<gene>
    <name evidence="10" type="ORF">KDL28_08795</name>
</gene>
<dbReference type="PROSITE" id="PS00211">
    <property type="entry name" value="ABC_TRANSPORTER_1"/>
    <property type="match status" value="1"/>
</dbReference>
<dbReference type="Proteomes" id="UP001165283">
    <property type="component" value="Unassembled WGS sequence"/>
</dbReference>
<accession>A0ABT0ZWM2</accession>
<evidence type="ECO:0000313" key="10">
    <source>
        <dbReference type="EMBL" id="MCO1655149.1"/>
    </source>
</evidence>